<reference evidence="1 2" key="1">
    <citation type="journal article" date="2017" name="DNA Res.">
        <title>Complete genome sequence and expression profile of the commercial lytic enzyme producer Lysobacter enzymogenes M497-1.</title>
        <authorList>
            <person name="Takami H."/>
            <person name="Toyoda A."/>
            <person name="Uchiyama I."/>
            <person name="Itoh T."/>
            <person name="Takaki Y."/>
            <person name="Arai W."/>
            <person name="Nishi S."/>
            <person name="Kawai M."/>
            <person name="Shinya K."/>
            <person name="Ikeda H."/>
        </authorList>
    </citation>
    <scope>NUCLEOTIDE SEQUENCE [LARGE SCALE GENOMIC DNA]</scope>
    <source>
        <strain evidence="1 2">M497-1</strain>
    </source>
</reference>
<protein>
    <recommendedName>
        <fullName evidence="3">Beta protein</fullName>
    </recommendedName>
</protein>
<dbReference type="AlphaFoldDB" id="A0AAU9AG98"/>
<gene>
    <name evidence="1" type="ORF">LEN_1162</name>
</gene>
<accession>A0AAU9AG98</accession>
<dbReference type="InterPro" id="IPR025683">
    <property type="entry name" value="Protein_beta"/>
</dbReference>
<evidence type="ECO:0000313" key="2">
    <source>
        <dbReference type="Proteomes" id="UP000218824"/>
    </source>
</evidence>
<evidence type="ECO:0008006" key="3">
    <source>
        <dbReference type="Google" id="ProtNLM"/>
    </source>
</evidence>
<dbReference type="Pfam" id="PF14350">
    <property type="entry name" value="Beta_protein"/>
    <property type="match status" value="1"/>
</dbReference>
<dbReference type="Proteomes" id="UP000218824">
    <property type="component" value="Chromosome"/>
</dbReference>
<sequence>MNRLHGRHYIPALRTRDSELKAYEYLPSVVKAGLLPVFELTRSRRSKLNPDGSVMKTVERLIGLTADQPFIADVTSLDSQGNTETAALLDPSGGFNNWCNFVTNQLPPSCIPVVHLTDPFDPAEFLSQCGRLLQHTGGAALRVPTDYTDAAKLAAVLPPVEQRTQGCLVLLIDDGYVKQGEAAASATRCMAIANAFSGKVNLAAPLTSSFPNSVTVPNFGGGDAYGEFRLEEIEVSDEMKVWGLAKARVVHGDFGLIHPLDFEGTVTSWVPRVDVPLAATGYYYRYRRPAGGYSLAAALALKDPKYTPLNCWAHDMVLAAANGHPEGRNPSFWISVRVNYHIIRQAVRLGANLSL</sequence>
<dbReference type="GeneID" id="83063041"/>
<dbReference type="KEGG" id="lem:LEN_1162"/>
<organism evidence="1 2">
    <name type="scientific">Lysobacter enzymogenes</name>
    <dbReference type="NCBI Taxonomy" id="69"/>
    <lineage>
        <taxon>Bacteria</taxon>
        <taxon>Pseudomonadati</taxon>
        <taxon>Pseudomonadota</taxon>
        <taxon>Gammaproteobacteria</taxon>
        <taxon>Lysobacterales</taxon>
        <taxon>Lysobacteraceae</taxon>
        <taxon>Lysobacter</taxon>
    </lineage>
</organism>
<proteinExistence type="predicted"/>
<dbReference type="EMBL" id="AP014940">
    <property type="protein sequence ID" value="BAV96649.1"/>
    <property type="molecule type" value="Genomic_DNA"/>
</dbReference>
<dbReference type="RefSeq" id="WP_096377004.1">
    <property type="nucleotide sequence ID" value="NZ_AP014940.1"/>
</dbReference>
<evidence type="ECO:0000313" key="1">
    <source>
        <dbReference type="EMBL" id="BAV96649.1"/>
    </source>
</evidence>
<name>A0AAU9AG98_LYSEN</name>